<feature type="compositionally biased region" description="Basic and acidic residues" evidence="1">
    <location>
        <begin position="90"/>
        <end position="107"/>
    </location>
</feature>
<feature type="compositionally biased region" description="Low complexity" evidence="1">
    <location>
        <begin position="158"/>
        <end position="172"/>
    </location>
</feature>
<protein>
    <submittedName>
        <fullName evidence="2">Uncharacterized protein</fullName>
    </submittedName>
</protein>
<dbReference type="AlphaFoldDB" id="A0A2S5BCF0"/>
<feature type="region of interest" description="Disordered" evidence="1">
    <location>
        <begin position="44"/>
        <end position="275"/>
    </location>
</feature>
<reference evidence="2 3" key="1">
    <citation type="journal article" date="2018" name="Front. Microbiol.">
        <title>Prospects for Fungal Bioremediation of Acidic Radioactive Waste Sites: Characterization and Genome Sequence of Rhodotorula taiwanensis MD1149.</title>
        <authorList>
            <person name="Tkavc R."/>
            <person name="Matrosova V.Y."/>
            <person name="Grichenko O.E."/>
            <person name="Gostincar C."/>
            <person name="Volpe R.P."/>
            <person name="Klimenkova P."/>
            <person name="Gaidamakova E.K."/>
            <person name="Zhou C.E."/>
            <person name="Stewart B.J."/>
            <person name="Lyman M.G."/>
            <person name="Malfatti S.A."/>
            <person name="Rubinfeld B."/>
            <person name="Courtot M."/>
            <person name="Singh J."/>
            <person name="Dalgard C.L."/>
            <person name="Hamilton T."/>
            <person name="Frey K.G."/>
            <person name="Gunde-Cimerman N."/>
            <person name="Dugan L."/>
            <person name="Daly M.J."/>
        </authorList>
    </citation>
    <scope>NUCLEOTIDE SEQUENCE [LARGE SCALE GENOMIC DNA]</scope>
    <source>
        <strain evidence="2 3">MD1149</strain>
    </source>
</reference>
<proteinExistence type="predicted"/>
<evidence type="ECO:0000313" key="2">
    <source>
        <dbReference type="EMBL" id="POY74437.1"/>
    </source>
</evidence>
<dbReference type="EMBL" id="PJQD01000025">
    <property type="protein sequence ID" value="POY74437.1"/>
    <property type="molecule type" value="Genomic_DNA"/>
</dbReference>
<accession>A0A2S5BCF0</accession>
<name>A0A2S5BCF0_9BASI</name>
<feature type="compositionally biased region" description="Basic and acidic residues" evidence="1">
    <location>
        <begin position="205"/>
        <end position="220"/>
    </location>
</feature>
<dbReference type="OrthoDB" id="3143319at2759"/>
<feature type="compositionally biased region" description="Low complexity" evidence="1">
    <location>
        <begin position="235"/>
        <end position="257"/>
    </location>
</feature>
<feature type="compositionally biased region" description="Polar residues" evidence="1">
    <location>
        <begin position="44"/>
        <end position="54"/>
    </location>
</feature>
<dbReference type="Proteomes" id="UP000237144">
    <property type="component" value="Unassembled WGS sequence"/>
</dbReference>
<keyword evidence="3" id="KW-1185">Reference proteome</keyword>
<organism evidence="2 3">
    <name type="scientific">Rhodotorula taiwanensis</name>
    <dbReference type="NCBI Taxonomy" id="741276"/>
    <lineage>
        <taxon>Eukaryota</taxon>
        <taxon>Fungi</taxon>
        <taxon>Dikarya</taxon>
        <taxon>Basidiomycota</taxon>
        <taxon>Pucciniomycotina</taxon>
        <taxon>Microbotryomycetes</taxon>
        <taxon>Sporidiobolales</taxon>
        <taxon>Sporidiobolaceae</taxon>
        <taxon>Rhodotorula</taxon>
    </lineage>
</organism>
<evidence type="ECO:0000313" key="3">
    <source>
        <dbReference type="Proteomes" id="UP000237144"/>
    </source>
</evidence>
<comment type="caution">
    <text evidence="2">The sequence shown here is derived from an EMBL/GenBank/DDBJ whole genome shotgun (WGS) entry which is preliminary data.</text>
</comment>
<evidence type="ECO:0000256" key="1">
    <source>
        <dbReference type="SAM" id="MobiDB-lite"/>
    </source>
</evidence>
<sequence>MTLHDTVTVHSYSWTGSSSRRDHGHPNVNPAQDARLAAMLVQSCQGPARTTSRATPWELQDPLVLPTPGNKLYETSPPREIRPGTLSRPSSRDDAGRHSDLPFRHWEPTASALAPSLNTTSSPPALAQTPRTANDQRQPPAEPLQSILRPRPTEAAKVAPTALVSSSSTSAAKRTGQAREGAIGSEKGQQVEGSRASPLKRKKTVRVESPRTSEARHVEAARVSAPRGSSAPALSVTAQGSSSSSGQVAAAHTSSTSRSRRKASVTGAGSSEGDGASLAIGAIQRCIPPPYAHPVLDPLLYPDQIWQAVPDRTQCTVIRHSFVDSEPLNLREDQVKPTDAMRPYLQCPRRGAWLVPLSGSLPVDHTSPATWSRSTTDRQSTQMALALRPIEWTDERLSALWAFLTKLHEQRSFGYVRAQAVLASEGRQPLRQRVRATGDATVTKIVTAPSPDVVKINCAAHLALPIRALLAQINVPAARKLSAAGPARKAGGASPVDTEKFLMGRALVWIDEEGRPVMTA</sequence>
<gene>
    <name evidence="2" type="ORF">BMF94_2631</name>
</gene>
<feature type="compositionally biased region" description="Polar residues" evidence="1">
    <location>
        <begin position="116"/>
        <end position="137"/>
    </location>
</feature>